<dbReference type="GO" id="GO:0015288">
    <property type="term" value="F:porin activity"/>
    <property type="evidence" value="ECO:0007669"/>
    <property type="project" value="TreeGrafter"/>
</dbReference>
<feature type="signal peptide" evidence="8">
    <location>
        <begin position="1"/>
        <end position="19"/>
    </location>
</feature>
<name>A0A1M6VC76_XYLRU</name>
<dbReference type="InterPro" id="IPR003423">
    <property type="entry name" value="OMP_efflux"/>
</dbReference>
<evidence type="ECO:0000256" key="6">
    <source>
        <dbReference type="ARBA" id="ARBA00023136"/>
    </source>
</evidence>
<evidence type="ECO:0000256" key="5">
    <source>
        <dbReference type="ARBA" id="ARBA00022692"/>
    </source>
</evidence>
<accession>A0A1M6VC76</accession>
<dbReference type="RefSeq" id="WP_073208579.1">
    <property type="nucleotide sequence ID" value="NZ_FRBD01000012.1"/>
</dbReference>
<keyword evidence="3" id="KW-0813">Transport</keyword>
<keyword evidence="5" id="KW-0812">Transmembrane</keyword>
<dbReference type="Pfam" id="PF02321">
    <property type="entry name" value="OEP"/>
    <property type="match status" value="2"/>
</dbReference>
<evidence type="ECO:0000313" key="9">
    <source>
        <dbReference type="EMBL" id="SHK79059.1"/>
    </source>
</evidence>
<evidence type="ECO:0000256" key="4">
    <source>
        <dbReference type="ARBA" id="ARBA00022452"/>
    </source>
</evidence>
<dbReference type="PANTHER" id="PTHR30026:SF20">
    <property type="entry name" value="OUTER MEMBRANE PROTEIN TOLC"/>
    <property type="match status" value="1"/>
</dbReference>
<organism evidence="9 10">
    <name type="scientific">Xylanibacter ruminicola</name>
    <name type="common">Prevotella ruminicola</name>
    <dbReference type="NCBI Taxonomy" id="839"/>
    <lineage>
        <taxon>Bacteria</taxon>
        <taxon>Pseudomonadati</taxon>
        <taxon>Bacteroidota</taxon>
        <taxon>Bacteroidia</taxon>
        <taxon>Bacteroidales</taxon>
        <taxon>Prevotellaceae</taxon>
        <taxon>Xylanibacter</taxon>
    </lineage>
</organism>
<dbReference type="SUPFAM" id="SSF56954">
    <property type="entry name" value="Outer membrane efflux proteins (OEP)"/>
    <property type="match status" value="1"/>
</dbReference>
<comment type="subcellular location">
    <subcellularLocation>
        <location evidence="1">Cell outer membrane</location>
    </subcellularLocation>
</comment>
<dbReference type="GO" id="GO:1990281">
    <property type="term" value="C:efflux pump complex"/>
    <property type="evidence" value="ECO:0007669"/>
    <property type="project" value="TreeGrafter"/>
</dbReference>
<keyword evidence="8" id="KW-0732">Signal</keyword>
<dbReference type="GO" id="GO:0015562">
    <property type="term" value="F:efflux transmembrane transporter activity"/>
    <property type="evidence" value="ECO:0007669"/>
    <property type="project" value="InterPro"/>
</dbReference>
<dbReference type="OrthoDB" id="9811587at2"/>
<feature type="chain" id="PRO_5012206750" evidence="8">
    <location>
        <begin position="20"/>
        <end position="446"/>
    </location>
</feature>
<evidence type="ECO:0000256" key="8">
    <source>
        <dbReference type="SAM" id="SignalP"/>
    </source>
</evidence>
<evidence type="ECO:0000256" key="3">
    <source>
        <dbReference type="ARBA" id="ARBA00022448"/>
    </source>
</evidence>
<keyword evidence="6" id="KW-0472">Membrane</keyword>
<dbReference type="Proteomes" id="UP000184130">
    <property type="component" value="Unassembled WGS sequence"/>
</dbReference>
<evidence type="ECO:0000256" key="1">
    <source>
        <dbReference type="ARBA" id="ARBA00004442"/>
    </source>
</evidence>
<evidence type="ECO:0000256" key="7">
    <source>
        <dbReference type="ARBA" id="ARBA00023237"/>
    </source>
</evidence>
<keyword evidence="4" id="KW-1134">Transmembrane beta strand</keyword>
<evidence type="ECO:0000313" key="10">
    <source>
        <dbReference type="Proteomes" id="UP000184130"/>
    </source>
</evidence>
<reference evidence="9 10" key="1">
    <citation type="submission" date="2016-11" db="EMBL/GenBank/DDBJ databases">
        <authorList>
            <person name="Jaros S."/>
            <person name="Januszkiewicz K."/>
            <person name="Wedrychowicz H."/>
        </authorList>
    </citation>
    <scope>NUCLEOTIDE SEQUENCE [LARGE SCALE GENOMIC DNA]</scope>
    <source>
        <strain evidence="9 10">KHT3</strain>
    </source>
</reference>
<protein>
    <submittedName>
        <fullName evidence="9">Outer membrane protein</fullName>
    </submittedName>
</protein>
<dbReference type="InterPro" id="IPR051906">
    <property type="entry name" value="TolC-like"/>
</dbReference>
<dbReference type="PANTHER" id="PTHR30026">
    <property type="entry name" value="OUTER MEMBRANE PROTEIN TOLC"/>
    <property type="match status" value="1"/>
</dbReference>
<sequence>MKKGLVVLSMMMLTISASAQKKWTMQECVDYAMENNITLQKSKLQKQSATEDLKGAKGALLPTLNASTNQSLGYQPWKDAGVATVTNGTVNTKVDKTYYNGSYALNAQWTVWNGGKKTNTVKLNQIAEDEAELQTQETANSIQERIAQIYTQILYLDENVKVNEQMLETAKKNEERGREMVSVGKMSKADLAQLSAQRATDEYNIVETKSQLLSYKLQLKQLLEITDETEFDVAIPEITDAMVMQEIPSLQSVYEQALITRPEIERSKLAIKSSDVNLSIAKAGWMPTVSVSGSFGTSTNSLSSNGWGKQMKTNFDAMAGFSVSVPIFDGRSTKTSVNKAKIQQQSAQLDLLDQQKTLYSTIQDYWLNAQTNQQKYKAASATVESEQQSYDLLSEQFRLGLKNIVELMTGKDNLLSAQQNQLQSKYQTIYNQQMLHFYESGSLIHN</sequence>
<dbReference type="AlphaFoldDB" id="A0A1M6VC76"/>
<dbReference type="GO" id="GO:0009279">
    <property type="term" value="C:cell outer membrane"/>
    <property type="evidence" value="ECO:0007669"/>
    <property type="project" value="UniProtKB-SubCell"/>
</dbReference>
<comment type="similarity">
    <text evidence="2">Belongs to the outer membrane factor (OMF) (TC 1.B.17) family.</text>
</comment>
<proteinExistence type="inferred from homology"/>
<keyword evidence="7" id="KW-0998">Cell outer membrane</keyword>
<gene>
    <name evidence="9" type="ORF">SAMN05216463_11244</name>
</gene>
<dbReference type="EMBL" id="FRBD01000012">
    <property type="protein sequence ID" value="SHK79059.1"/>
    <property type="molecule type" value="Genomic_DNA"/>
</dbReference>
<dbReference type="Gene3D" id="1.20.1600.10">
    <property type="entry name" value="Outer membrane efflux proteins (OEP)"/>
    <property type="match status" value="1"/>
</dbReference>
<evidence type="ECO:0000256" key="2">
    <source>
        <dbReference type="ARBA" id="ARBA00007613"/>
    </source>
</evidence>